<dbReference type="InterPro" id="IPR009081">
    <property type="entry name" value="PP-bd_ACP"/>
</dbReference>
<evidence type="ECO:0000256" key="5">
    <source>
        <dbReference type="ARBA" id="ARBA00022450"/>
    </source>
</evidence>
<accession>A0AAX3G4M7</accession>
<dbReference type="InterPro" id="IPR020841">
    <property type="entry name" value="PKS_Beta-ketoAc_synthase_dom"/>
</dbReference>
<keyword evidence="8" id="KW-0808">Transferase</keyword>
<evidence type="ECO:0000256" key="1">
    <source>
        <dbReference type="ARBA" id="ARBA00004496"/>
    </source>
</evidence>
<dbReference type="InterPro" id="IPR020807">
    <property type="entry name" value="PKS_DH"/>
</dbReference>
<dbReference type="EMBL" id="LR134334">
    <property type="protein sequence ID" value="VEF77471.1"/>
    <property type="molecule type" value="Genomic_DNA"/>
</dbReference>
<evidence type="ECO:0000256" key="8">
    <source>
        <dbReference type="ARBA" id="ARBA00022679"/>
    </source>
</evidence>
<dbReference type="GO" id="GO:0071770">
    <property type="term" value="P:DIM/DIP cell wall layer assembly"/>
    <property type="evidence" value="ECO:0007669"/>
    <property type="project" value="TreeGrafter"/>
</dbReference>
<keyword evidence="9" id="KW-0677">Repeat</keyword>
<feature type="region of interest" description="C-terminal hotdog fold" evidence="11">
    <location>
        <begin position="282"/>
        <end position="429"/>
    </location>
</feature>
<feature type="region of interest" description="N-terminal hotdog fold" evidence="11">
    <location>
        <begin position="146"/>
        <end position="269"/>
    </location>
</feature>
<dbReference type="SMART" id="SM00822">
    <property type="entry name" value="PKS_KR"/>
    <property type="match status" value="1"/>
</dbReference>
<dbReference type="Gene3D" id="1.10.1200.10">
    <property type="entry name" value="ACP-like"/>
    <property type="match status" value="2"/>
</dbReference>
<feature type="active site" description="Proton donor; for dehydratase activity" evidence="11">
    <location>
        <position position="343"/>
    </location>
</feature>
<feature type="domain" description="Ketosynthase family 3 (KS3)" evidence="12">
    <location>
        <begin position="2285"/>
        <end position="2704"/>
    </location>
</feature>
<keyword evidence="6" id="KW-0963">Cytoplasm</keyword>
<feature type="domain" description="PKS/mFAS DH" evidence="13">
    <location>
        <begin position="1186"/>
        <end position="1468"/>
    </location>
</feature>
<dbReference type="InterPro" id="IPR036736">
    <property type="entry name" value="ACP-like_sf"/>
</dbReference>
<dbReference type="FunFam" id="3.40.47.10:FF:000019">
    <property type="entry name" value="Polyketide synthase type I"/>
    <property type="match status" value="2"/>
</dbReference>
<dbReference type="InterPro" id="IPR049900">
    <property type="entry name" value="PKS_mFAS_DH"/>
</dbReference>
<keyword evidence="7" id="KW-0597">Phosphoprotein</keyword>
<feature type="region of interest" description="N-terminal hotdog fold" evidence="11">
    <location>
        <begin position="2892"/>
        <end position="3014"/>
    </location>
</feature>
<evidence type="ECO:0000313" key="15">
    <source>
        <dbReference type="Proteomes" id="UP000277437"/>
    </source>
</evidence>
<feature type="active site" description="Proton donor; for dehydratase activity" evidence="11">
    <location>
        <position position="3089"/>
    </location>
</feature>
<protein>
    <submittedName>
        <fullName evidence="14">Polyketide synthase</fullName>
    </submittedName>
</protein>
<dbReference type="InterPro" id="IPR057326">
    <property type="entry name" value="KR_dom"/>
</dbReference>
<comment type="pathway">
    <text evidence="3">Lipid metabolism; fatty acid biosynthesis.</text>
</comment>
<feature type="active site" description="Proton acceptor; for dehydratase activity" evidence="11">
    <location>
        <position position="1215"/>
    </location>
</feature>
<feature type="domain" description="Ketosynthase family 3 (KS3)" evidence="12">
    <location>
        <begin position="567"/>
        <end position="1006"/>
    </location>
</feature>
<dbReference type="SUPFAM" id="SSF51735">
    <property type="entry name" value="NAD(P)-binding Rossmann-fold domains"/>
    <property type="match status" value="2"/>
</dbReference>
<evidence type="ECO:0000256" key="4">
    <source>
        <dbReference type="ARBA" id="ARBA00006484"/>
    </source>
</evidence>
<feature type="region of interest" description="C-terminal hotdog fold" evidence="11">
    <location>
        <begin position="3028"/>
        <end position="3175"/>
    </location>
</feature>
<comment type="function">
    <text evidence="10">Involved in production of the polyketide antibiotic thailandamide.</text>
</comment>
<evidence type="ECO:0000256" key="11">
    <source>
        <dbReference type="PROSITE-ProRule" id="PRU01363"/>
    </source>
</evidence>
<evidence type="ECO:0000256" key="3">
    <source>
        <dbReference type="ARBA" id="ARBA00005194"/>
    </source>
</evidence>
<dbReference type="Pfam" id="PF08659">
    <property type="entry name" value="KR"/>
    <property type="match status" value="1"/>
</dbReference>
<organism evidence="14 15">
    <name type="scientific">Pseudomonas chlororaphis</name>
    <dbReference type="NCBI Taxonomy" id="587753"/>
    <lineage>
        <taxon>Bacteria</taxon>
        <taxon>Pseudomonadati</taxon>
        <taxon>Pseudomonadota</taxon>
        <taxon>Gammaproteobacteria</taxon>
        <taxon>Pseudomonadales</taxon>
        <taxon>Pseudomonadaceae</taxon>
        <taxon>Pseudomonas</taxon>
    </lineage>
</organism>
<dbReference type="Gene3D" id="3.10.129.110">
    <property type="entry name" value="Polyketide synthase dehydratase"/>
    <property type="match status" value="3"/>
</dbReference>
<dbReference type="Pfam" id="PF22336">
    <property type="entry name" value="RhiE-like_linker"/>
    <property type="match status" value="3"/>
</dbReference>
<dbReference type="RefSeq" id="WP_124323947.1">
    <property type="nucleotide sequence ID" value="NZ_CP118137.1"/>
</dbReference>
<feature type="region of interest" description="N-terminal hotdog fold" evidence="11">
    <location>
        <begin position="1186"/>
        <end position="1308"/>
    </location>
</feature>
<evidence type="ECO:0000313" key="14">
    <source>
        <dbReference type="EMBL" id="VEF77471.1"/>
    </source>
</evidence>
<dbReference type="GO" id="GO:0006633">
    <property type="term" value="P:fatty acid biosynthetic process"/>
    <property type="evidence" value="ECO:0007669"/>
    <property type="project" value="InterPro"/>
</dbReference>
<feature type="active site" description="Proton acceptor; for dehydratase activity" evidence="11">
    <location>
        <position position="178"/>
    </location>
</feature>
<dbReference type="Gene3D" id="3.30.70.3290">
    <property type="match status" value="1"/>
</dbReference>
<evidence type="ECO:0000256" key="6">
    <source>
        <dbReference type="ARBA" id="ARBA00022490"/>
    </source>
</evidence>
<dbReference type="InterPro" id="IPR020806">
    <property type="entry name" value="PKS_PP-bd"/>
</dbReference>
<dbReference type="Pfam" id="PF00550">
    <property type="entry name" value="PP-binding"/>
    <property type="match status" value="2"/>
</dbReference>
<dbReference type="Pfam" id="PF14765">
    <property type="entry name" value="PS-DH"/>
    <property type="match status" value="3"/>
</dbReference>
<evidence type="ECO:0000256" key="7">
    <source>
        <dbReference type="ARBA" id="ARBA00022553"/>
    </source>
</evidence>
<dbReference type="Gene3D" id="3.40.50.720">
    <property type="entry name" value="NAD(P)-binding Rossmann-like Domain"/>
    <property type="match status" value="1"/>
</dbReference>
<dbReference type="InterPro" id="IPR013968">
    <property type="entry name" value="PKS_KR"/>
</dbReference>
<dbReference type="InterPro" id="IPR014030">
    <property type="entry name" value="Ketoacyl_synth_N"/>
</dbReference>
<dbReference type="GO" id="GO:0004315">
    <property type="term" value="F:3-oxoacyl-[acyl-carrier-protein] synthase activity"/>
    <property type="evidence" value="ECO:0007669"/>
    <property type="project" value="InterPro"/>
</dbReference>
<evidence type="ECO:0000256" key="10">
    <source>
        <dbReference type="ARBA" id="ARBA00054155"/>
    </source>
</evidence>
<dbReference type="SMART" id="SM00826">
    <property type="entry name" value="PKS_DH"/>
    <property type="match status" value="3"/>
</dbReference>
<dbReference type="Pfam" id="PF00109">
    <property type="entry name" value="ketoacyl-synt"/>
    <property type="match status" value="2"/>
</dbReference>
<dbReference type="GO" id="GO:0004312">
    <property type="term" value="F:fatty acid synthase activity"/>
    <property type="evidence" value="ECO:0007669"/>
    <property type="project" value="TreeGrafter"/>
</dbReference>
<dbReference type="PANTHER" id="PTHR43775">
    <property type="entry name" value="FATTY ACID SYNTHASE"/>
    <property type="match status" value="1"/>
</dbReference>
<dbReference type="SMART" id="SM00823">
    <property type="entry name" value="PKS_PP"/>
    <property type="match status" value="2"/>
</dbReference>
<comment type="similarity">
    <text evidence="4">Belongs to the short-chain dehydrogenases/reductases (SDR) family.</text>
</comment>
<dbReference type="SMART" id="SM00825">
    <property type="entry name" value="PKS_KS"/>
    <property type="match status" value="2"/>
</dbReference>
<comment type="subcellular location">
    <subcellularLocation>
        <location evidence="1">Cytoplasm</location>
    </subcellularLocation>
</comment>
<dbReference type="PANTHER" id="PTHR43775:SF37">
    <property type="entry name" value="SI:DKEY-61P9.11"/>
    <property type="match status" value="1"/>
</dbReference>
<dbReference type="Pfam" id="PF02801">
    <property type="entry name" value="Ketoacyl-synt_C"/>
    <property type="match status" value="2"/>
</dbReference>
<dbReference type="Pfam" id="PF21089">
    <property type="entry name" value="PKS_DH_N"/>
    <property type="match status" value="3"/>
</dbReference>
<reference evidence="14 15" key="1">
    <citation type="submission" date="2018-12" db="EMBL/GenBank/DDBJ databases">
        <authorList>
            <consortium name="Pathogen Informatics"/>
        </authorList>
    </citation>
    <scope>NUCLEOTIDE SEQUENCE [LARGE SCALE GENOMIC DNA]</scope>
    <source>
        <strain evidence="14 15">NCTC7357</strain>
    </source>
</reference>
<sequence>MNDRDDQLIVLSALQAQTLPVLAQQLLEHVLGRPDLALPDIAYTLQVGREALPHRLVLLAASMAQLIARLQDYVQSPEALEPPFWSGVAERARVEQWSVEQSREASHESLARAWVDGVTLPWAGLWAGQAVRRTSLPGYPFERERHWAQPEQVAQAEPQGGIAHHAHLSGNEFFLLDHRLNGRAILPGMMYIELLSRALRAAGQPAAPFQLRDLLWLQPMWGDAAGIDLQVLLRAGGERGQQLEVRSRAADGQWVVHCKAEVCAPLRTASRLDIPALEQQAKSQFTGAECYPRLTAMGLEYGPGHQCMERLWVGDFGVLVKLRAPELTEPAQEDFLVHPGVFDSALQAALGLNMQVSGVGQASVPFALAHFELLSASAPPCWAWLRPQPGAGSSAALQLIDIDLFDAEGEPVALLHGLASRALAPSSTASTEPAQAPAAPAPGPAGDLRYAALAYFRQQFARILRLNEDDIQEQVQLEQYGIDSIIIIRLTDELEKTFGRLSKTLFFEYQSLGEVTDYFMAEHAAVLQGILEPETQAPSPAVVGVAAAPVVAAEAPAPMRTASEDDDQEIAIIGLAGRYPGARNMEEFWSCLANAQDMIREIPAERWDHQRFYDPAKNTIGKTYCKHGGFIDDVDKFDPLFFGISPREAIGMEPQERLFLECAYETLEDAGYTRSSLPAAPGGGKGRSVGVFVGVMYEEYQLFGAQSTERGYPFAVPGHPASIANRVSYIFNLQGPSIALDTMCSSSITTLHLACRSIRDGECEMALAGGVNVSIHPNKYLMLGQGGFASAKGRCESFGEGGEGYVPGEGVGAVLLKRKRQAIADGDQIYGVIKASVLNHGGKTNGYTVPNPLAQAELISAALAQARVPARAVSYIEAHGTGTPLGDPIEIAGLSRAFTRQTQDRGFCAIGSVKSNIGHCESAAGIAGISKVLLQIRHGQLAPSLHSATLNPNIDFAGSPFYVQRSLMPWQRPTLSEDAVEKTWPRLAGISSFGAGGANAHLLIEEYLPSSVPPHTARSMPVAIVLSAKTATALHLSVQRLAAALASPALSSADLSGIAFTLQVGREAMSERLALCVSSHQELRTRLEAWLQGDKVAAGLLSATVSAASASGPSVAATDLPVAVAAWIAGQEVDWRTAYAQPYPQKVSLPTYPFARERYWVEDEVESAMLADAGRAGQWPTTRPLHPLVQSNTSCVGQQRFSSRFDGREFFLDEHRINGEKLLPAAASIEMFMAAAKLSHRQGRGGSALRLSQLAWLQPIWQRTAELRLDIEVQGEPDTADWHLRCVDAQDPERVYCQATVADCPSRSIRHDVEQLIAGCSRHLSGAELYQRYREAGYEYGESFQSIETLWGSDDYVIAKLHMPQAREASQAKPFDVPPSLLDGALQASAGLMLPGAPAGFSVALPFAIDSLELYGPCENTLWAYVRRQPAQSEAITRFDIDLCNRAGNVCVAIKGFSSLRLKSGDTTGPTMTTPGSTPHTLASRATTEAEQKVYLLPQWTLAQSESSPLSHDLRRLLILGSRQEDLARIVEGQPDAVCLQVSPDSGSAELLALLEGRDIEHLIWVAPSDRHSPFDQAAILQAQQGGVMFLFNLFKALQQMPVASTVFELTVVQYETSSFDGQASNFTQAGVHGLVGTMAKESPRWRVRSVDIERDSVGALNDILRQPCDPLGLQRVRRNGHWYVRQWLKTEFQQPPRGDYLCQDGVYVVIGGAGGLGTAWSEYAIGHCNAQVIWLGRRALDADIQRQIDSCAQAGRAPVYYQADACDLEALQACLRQVRQRFGSIHGVIHSALLLEDSTLANMDEATLRRVYFAKLQSSLNLGIALREAPPQFLLFFSSTVVFTPPPGQANYSAGCLFQNALAEQLARELPSRVKVINWGFWGNTGVAASAHYRELMARNGIASIEPVDGMEALNYLFGDDLDQLALLKVTDKVRNPPALIPSDEQLTVLAAQSGLPGRDSDQAARPDGSVVERWRQWTATPGAAVSILDMGGCFAARGDVLEPLQATQRYVCSHDGDAERLMIAGLEGQVGGLQAVAFDPQYDIAGQGLKPGEYDLVIALAQAAGDFRLTLRHIKVLLKRQGTLLVASHGRTDELRLALHREGFKVMGQLSDTVSGEVLEAVSDGVIRQPLRSPANAQHAPQASQPPVTAQTAQVHEGQLLDAALVHFKRLIAQELRIPVERLDVDEPLDSYGIDSIYSVRLVAILNQSFADVSNTLFFEVQNIRALVMHFINKHRLELETLLGVQSTPSDVAPAPAFVPPAPIPLAAWPQAPSAVTDPRSSACDIAVIGMSGRYAQADDLEEFWQNLSQGRNCISEIPPKRWDWRQHFDEQRGKWGKHYSKWGGFIRDIDAFDPLFFQISPTEAERMDPQSRLFLEQAYACIEEAGYTPGTLSNGNRVGVFVGAMNADYVNGASYWSIANRVSYLFDFKGPSLAVDTACSSSLSAIHLAIDSLLSGSCDSAIAGGVNLIMSPTHYMGLSLMGMLSESDQCRAFGADADGFVDGEGVGAILLKPLSAAVAAGDHIYGVIKGSAMNAGGRTSGFTVPNPAAQTAVVSEALRRSGVPARHISYVEAHGTGTPLGDPIEIKGLSDAFAEAGNERQFCALGSVKSNIGHCESAAGIASVTKVLLQLKHSTLLPTLHSERSNPRIDFARTPFKLQLSAQEWQRLSVEVDGQMHSVARSAGISSFGAGGANAHLIIQEYQDPRPRTPIASGVALILLSAQSAPQLRQRAERLLAHLQGSGAQVDLRDLAYTLQVGREPMEHRLAFGASTREAVCETLKAFVEGRDVERGELFQGSVQDHREAMGLLQGDEDLRQTIDHWFEKGKLGKLLALWVKGLQVDWQRFYAGRPGRRVSLPTYPFAKEFFWLDLGAQAVALLPSLAAPAQLHPLMQENRSGLEGVRYVSHFNGSEPLFRDHRVARQRLLPAAAQVEMIRCAATSALGQAVDSVMPMRLRDLAWVTPVSGEQPLSLELVLKRTATDLQFCLGQSISAAEGTFHCQGSIDFPERQARSVVDLDSLRDAYPPLALGAADFYQRLAEHGLEYGASLRTLTWLGSKPDSVLVGLSADPQAYADARYVIDPGVLDGVLQALALFEPAAAAGPQPSIALPFAADSIELFAACRGTLWAHLRRQPAFNALGPKTDIDVYDQAGGLCLSLRGLVTRGLPADATPSLEDDALVILSPRWTLANL</sequence>
<dbReference type="InterPro" id="IPR054514">
    <property type="entry name" value="RhiE-like_linker"/>
</dbReference>
<dbReference type="Gene3D" id="1.10.1240.100">
    <property type="match status" value="2"/>
</dbReference>
<dbReference type="InterPro" id="IPR006162">
    <property type="entry name" value="Ppantetheine_attach_site"/>
</dbReference>
<dbReference type="GO" id="GO:0031177">
    <property type="term" value="F:phosphopantetheine binding"/>
    <property type="evidence" value="ECO:0007669"/>
    <property type="project" value="InterPro"/>
</dbReference>
<dbReference type="Gene3D" id="3.40.47.10">
    <property type="match status" value="2"/>
</dbReference>
<dbReference type="InterPro" id="IPR049552">
    <property type="entry name" value="PKS_DH_N"/>
</dbReference>
<dbReference type="SUPFAM" id="SSF53901">
    <property type="entry name" value="Thiolase-like"/>
    <property type="match status" value="2"/>
</dbReference>
<dbReference type="InterPro" id="IPR018201">
    <property type="entry name" value="Ketoacyl_synth_AS"/>
</dbReference>
<evidence type="ECO:0000256" key="9">
    <source>
        <dbReference type="ARBA" id="ARBA00022737"/>
    </source>
</evidence>
<dbReference type="PROSITE" id="PS52019">
    <property type="entry name" value="PKS_MFAS_DH"/>
    <property type="match status" value="3"/>
</dbReference>
<dbReference type="InterPro" id="IPR049551">
    <property type="entry name" value="PKS_DH_C"/>
</dbReference>
<dbReference type="PROSITE" id="PS00012">
    <property type="entry name" value="PHOSPHOPANTETHEINE"/>
    <property type="match status" value="1"/>
</dbReference>
<dbReference type="GO" id="GO:0005886">
    <property type="term" value="C:plasma membrane"/>
    <property type="evidence" value="ECO:0007669"/>
    <property type="project" value="TreeGrafter"/>
</dbReference>
<dbReference type="PROSITE" id="PS52004">
    <property type="entry name" value="KS3_2"/>
    <property type="match status" value="2"/>
</dbReference>
<dbReference type="InterPro" id="IPR036291">
    <property type="entry name" value="NAD(P)-bd_dom_sf"/>
</dbReference>
<feature type="region of interest" description="C-terminal hotdog fold" evidence="11">
    <location>
        <begin position="1321"/>
        <end position="1468"/>
    </location>
</feature>
<dbReference type="PROSITE" id="PS00606">
    <property type="entry name" value="KS3_1"/>
    <property type="match status" value="1"/>
</dbReference>
<evidence type="ECO:0000259" key="13">
    <source>
        <dbReference type="PROSITE" id="PS52019"/>
    </source>
</evidence>
<dbReference type="InterPro" id="IPR014031">
    <property type="entry name" value="Ketoacyl_synth_C"/>
</dbReference>
<gene>
    <name evidence="14" type="primary">rzxB_3</name>
    <name evidence="14" type="ORF">NCTC7357_05877</name>
</gene>
<dbReference type="Proteomes" id="UP000277437">
    <property type="component" value="Chromosome"/>
</dbReference>
<dbReference type="SUPFAM" id="SSF47336">
    <property type="entry name" value="ACP-like"/>
    <property type="match status" value="2"/>
</dbReference>
<name>A0AAX3G4M7_9PSED</name>
<dbReference type="InterPro" id="IPR042104">
    <property type="entry name" value="PKS_dehydratase_sf"/>
</dbReference>
<proteinExistence type="inferred from homology"/>
<dbReference type="InterPro" id="IPR050091">
    <property type="entry name" value="PKS_NRPS_Biosynth_Enz"/>
</dbReference>
<feature type="active site" description="Proton acceptor; for dehydratase activity" evidence="11">
    <location>
        <position position="2921"/>
    </location>
</feature>
<evidence type="ECO:0000256" key="2">
    <source>
        <dbReference type="ARBA" id="ARBA00004792"/>
    </source>
</evidence>
<feature type="domain" description="PKS/mFAS DH" evidence="13">
    <location>
        <begin position="146"/>
        <end position="429"/>
    </location>
</feature>
<feature type="active site" description="Proton donor; for dehydratase activity" evidence="11">
    <location>
        <position position="1383"/>
    </location>
</feature>
<dbReference type="InterPro" id="IPR016039">
    <property type="entry name" value="Thiolase-like"/>
</dbReference>
<feature type="domain" description="PKS/mFAS DH" evidence="13">
    <location>
        <begin position="2892"/>
        <end position="3175"/>
    </location>
</feature>
<keyword evidence="5" id="KW-0596">Phosphopantetheine</keyword>
<evidence type="ECO:0000259" key="12">
    <source>
        <dbReference type="PROSITE" id="PS52004"/>
    </source>
</evidence>
<dbReference type="CDD" id="cd08953">
    <property type="entry name" value="KR_2_SDR_x"/>
    <property type="match status" value="1"/>
</dbReference>
<dbReference type="CDD" id="cd00833">
    <property type="entry name" value="PKS"/>
    <property type="match status" value="2"/>
</dbReference>
<comment type="pathway">
    <text evidence="2">Antibiotic biosynthesis.</text>
</comment>
<dbReference type="GO" id="GO:0005737">
    <property type="term" value="C:cytoplasm"/>
    <property type="evidence" value="ECO:0007669"/>
    <property type="project" value="UniProtKB-SubCell"/>
</dbReference>